<dbReference type="SUPFAM" id="SSF81333">
    <property type="entry name" value="F1F0 ATP synthase subunit C"/>
    <property type="match status" value="1"/>
</dbReference>
<keyword evidence="4" id="KW-0732">Signal</keyword>
<evidence type="ECO:0000256" key="4">
    <source>
        <dbReference type="ARBA" id="ARBA00022729"/>
    </source>
</evidence>
<comment type="caution">
    <text evidence="10">The sequence shown here is derived from an EMBL/GenBank/DDBJ whole genome shotgun (WGS) entry which is preliminary data.</text>
</comment>
<dbReference type="Pfam" id="PF23598">
    <property type="entry name" value="LRR_14"/>
    <property type="match status" value="1"/>
</dbReference>
<evidence type="ECO:0000256" key="8">
    <source>
        <dbReference type="SAM" id="Phobius"/>
    </source>
</evidence>
<dbReference type="Proteomes" id="UP001633002">
    <property type="component" value="Unassembled WGS sequence"/>
</dbReference>
<reference evidence="10 11" key="1">
    <citation type="submission" date="2024-09" db="EMBL/GenBank/DDBJ databases">
        <title>Chromosome-scale assembly of Riccia sorocarpa.</title>
        <authorList>
            <person name="Paukszto L."/>
        </authorList>
    </citation>
    <scope>NUCLEOTIDE SEQUENCE [LARGE SCALE GENOMIC DNA]</scope>
    <source>
        <strain evidence="10">LP-2024</strain>
        <tissue evidence="10">Aerial parts of the thallus</tissue>
    </source>
</reference>
<evidence type="ECO:0000256" key="1">
    <source>
        <dbReference type="ARBA" id="ARBA00004236"/>
    </source>
</evidence>
<protein>
    <recommendedName>
        <fullName evidence="9">Disease resistance R13L4/SHOC-2-like LRR domain-containing protein</fullName>
    </recommendedName>
</protein>
<dbReference type="Pfam" id="PF00560">
    <property type="entry name" value="LRR_1"/>
    <property type="match status" value="5"/>
</dbReference>
<dbReference type="PANTHER" id="PTHR48065">
    <property type="entry name" value="OS10G0469600 PROTEIN"/>
    <property type="match status" value="1"/>
</dbReference>
<dbReference type="FunFam" id="3.80.10.10:FF:000299">
    <property type="entry name" value="Piriformospora indica-insensitive protein 2"/>
    <property type="match status" value="1"/>
</dbReference>
<keyword evidence="5" id="KW-0677">Repeat</keyword>
<dbReference type="InterPro" id="IPR055414">
    <property type="entry name" value="LRR_R13L4/SHOC2-like"/>
</dbReference>
<dbReference type="GO" id="GO:0005886">
    <property type="term" value="C:plasma membrane"/>
    <property type="evidence" value="ECO:0007669"/>
    <property type="project" value="UniProtKB-SubCell"/>
</dbReference>
<keyword evidence="3" id="KW-0433">Leucine-rich repeat</keyword>
<organism evidence="10 11">
    <name type="scientific">Riccia sorocarpa</name>
    <dbReference type="NCBI Taxonomy" id="122646"/>
    <lineage>
        <taxon>Eukaryota</taxon>
        <taxon>Viridiplantae</taxon>
        <taxon>Streptophyta</taxon>
        <taxon>Embryophyta</taxon>
        <taxon>Marchantiophyta</taxon>
        <taxon>Marchantiopsida</taxon>
        <taxon>Marchantiidae</taxon>
        <taxon>Marchantiales</taxon>
        <taxon>Ricciaceae</taxon>
        <taxon>Riccia</taxon>
    </lineage>
</organism>
<dbReference type="InterPro" id="IPR035921">
    <property type="entry name" value="F/V-ATP_Csub_sf"/>
</dbReference>
<dbReference type="SMART" id="SM00369">
    <property type="entry name" value="LRR_TYP"/>
    <property type="match status" value="3"/>
</dbReference>
<keyword evidence="8" id="KW-0812">Transmembrane</keyword>
<gene>
    <name evidence="10" type="ORF">R1sor_008725</name>
</gene>
<evidence type="ECO:0000256" key="3">
    <source>
        <dbReference type="ARBA" id="ARBA00022614"/>
    </source>
</evidence>
<dbReference type="EMBL" id="JBJQOH010000003">
    <property type="protein sequence ID" value="KAL3695074.1"/>
    <property type="molecule type" value="Genomic_DNA"/>
</dbReference>
<dbReference type="PROSITE" id="PS51450">
    <property type="entry name" value="LRR"/>
    <property type="match status" value="1"/>
</dbReference>
<dbReference type="PANTHER" id="PTHR48065:SF11">
    <property type="entry name" value="OS11G0213300 PROTEIN"/>
    <property type="match status" value="1"/>
</dbReference>
<evidence type="ECO:0000256" key="7">
    <source>
        <dbReference type="SAM" id="MobiDB-lite"/>
    </source>
</evidence>
<keyword evidence="11" id="KW-1185">Reference proteome</keyword>
<evidence type="ECO:0000256" key="5">
    <source>
        <dbReference type="ARBA" id="ARBA00022737"/>
    </source>
</evidence>
<keyword evidence="8" id="KW-1133">Transmembrane helix</keyword>
<sequence>MGYQHEIGGGEEKISGHDEVPPGRESACTISYSDIQLGYGVYYVLTKAAMSGGVYRFVFAVYRDVIALLGVGIIVSSCALSDAQNSTVFGKILVIEIFGSALGLFGVFLGLCRLKYHGRLHIMTAKIPDCFCKFAHLTSLWLPDNRLSGEVPSRIGSLGNLVELDLSINSLSGSIPTGIGSLGNLVYLDLSMNTFSGSIPTSLGRLTSLQRLDFHQNKLTGSILPIGTLKHLQVLNLANNSLSGPIPPSVGNLIELRSLDLSENLLTRIPSETGKLVIVVDISLSNNKLQGKLPPEIGHVFHASSNRFTGRFPLSLALAWDVDLSHNLLSDLKPVGTLPAARQLLSLNLANNLLSGPVPSWLTKIVATTSSLKLDILVNKFTGPIPAVFLENPYNFTASHNRLEISTFCLGILDLSYNRISGPITSQFFGSLLNMALTVDLSFNQLSGPLPANTGDFFSKINYLDLSYNELSGRVPASVEKMVGELTFLDLSHNNFTGRVPSRRGGS</sequence>
<feature type="compositionally biased region" description="Basic and acidic residues" evidence="7">
    <location>
        <begin position="8"/>
        <end position="22"/>
    </location>
</feature>
<dbReference type="FunFam" id="3.80.10.10:FF:000383">
    <property type="entry name" value="Leucine-rich repeat receptor protein kinase EMS1"/>
    <property type="match status" value="1"/>
</dbReference>
<dbReference type="InterPro" id="IPR001611">
    <property type="entry name" value="Leu-rich_rpt"/>
</dbReference>
<evidence type="ECO:0000313" key="11">
    <source>
        <dbReference type="Proteomes" id="UP001633002"/>
    </source>
</evidence>
<comment type="subcellular location">
    <subcellularLocation>
        <location evidence="1">Cell membrane</location>
    </subcellularLocation>
</comment>
<feature type="domain" description="Disease resistance R13L4/SHOC-2-like LRR" evidence="9">
    <location>
        <begin position="131"/>
        <end position="238"/>
    </location>
</feature>
<dbReference type="CDD" id="cd18178">
    <property type="entry name" value="ATP-synt_Vo_c_ATP6F_rpt2"/>
    <property type="match status" value="1"/>
</dbReference>
<dbReference type="InterPro" id="IPR003591">
    <property type="entry name" value="Leu-rich_rpt_typical-subtyp"/>
</dbReference>
<keyword evidence="2" id="KW-1003">Cell membrane</keyword>
<name>A0ABD3I0G3_9MARC</name>
<evidence type="ECO:0000256" key="2">
    <source>
        <dbReference type="ARBA" id="ARBA00022475"/>
    </source>
</evidence>
<feature type="region of interest" description="Disordered" evidence="7">
    <location>
        <begin position="1"/>
        <end position="22"/>
    </location>
</feature>
<dbReference type="AlphaFoldDB" id="A0ABD3I0G3"/>
<dbReference type="Gene3D" id="1.20.120.610">
    <property type="entry name" value="lithium bound rotor ring of v- atpase"/>
    <property type="match status" value="1"/>
</dbReference>
<feature type="transmembrane region" description="Helical" evidence="8">
    <location>
        <begin position="92"/>
        <end position="111"/>
    </location>
</feature>
<proteinExistence type="predicted"/>
<dbReference type="Gene3D" id="3.80.10.10">
    <property type="entry name" value="Ribonuclease Inhibitor"/>
    <property type="match status" value="2"/>
</dbReference>
<evidence type="ECO:0000256" key="6">
    <source>
        <dbReference type="ARBA" id="ARBA00023136"/>
    </source>
</evidence>
<evidence type="ECO:0000259" key="9">
    <source>
        <dbReference type="Pfam" id="PF23598"/>
    </source>
</evidence>
<keyword evidence="6 8" id="KW-0472">Membrane</keyword>
<evidence type="ECO:0000313" key="10">
    <source>
        <dbReference type="EMBL" id="KAL3695074.1"/>
    </source>
</evidence>
<dbReference type="SUPFAM" id="SSF52058">
    <property type="entry name" value="L domain-like"/>
    <property type="match status" value="1"/>
</dbReference>
<accession>A0ABD3I0G3</accession>
<dbReference type="InterPro" id="IPR032675">
    <property type="entry name" value="LRR_dom_sf"/>
</dbReference>
<feature type="transmembrane region" description="Helical" evidence="8">
    <location>
        <begin position="60"/>
        <end position="80"/>
    </location>
</feature>